<evidence type="ECO:0000313" key="1">
    <source>
        <dbReference type="EMBL" id="QAX92304.1"/>
    </source>
</evidence>
<accession>A0A411AW24</accession>
<dbReference type="EMBL" id="MK388689">
    <property type="protein sequence ID" value="QAX92304.1"/>
    <property type="molecule type" value="Genomic_DNA"/>
</dbReference>
<protein>
    <submittedName>
        <fullName evidence="1">Uncharacterized protein</fullName>
    </submittedName>
</protein>
<organism evidence="1 2">
    <name type="scientific">Pantoea phage vB_PagM_LIET2</name>
    <dbReference type="NCBI Taxonomy" id="2508071"/>
    <lineage>
        <taxon>Viruses</taxon>
        <taxon>Duplodnaviria</taxon>
        <taxon>Heunggongvirae</taxon>
        <taxon>Uroviricota</taxon>
        <taxon>Caudoviricetes</taxon>
        <taxon>Lietduovirus</taxon>
        <taxon>Lietduovirus LIET2</taxon>
    </lineage>
</organism>
<proteinExistence type="predicted"/>
<name>A0A411AW24_9CAUD</name>
<gene>
    <name evidence="1" type="ORF">LIET2_gp052</name>
</gene>
<reference evidence="1 2" key="1">
    <citation type="submission" date="2019-01" db="EMBL/GenBank/DDBJ databases">
        <title>Complete genome sequence of Pantoea phage vB_PagM_LIET2.</title>
        <authorList>
            <person name="Truncaite L."/>
            <person name="Simoliuniene M."/>
            <person name="Kazlauskas D."/>
            <person name="Meskys R."/>
            <person name="Simoliunas E."/>
        </authorList>
    </citation>
    <scope>NUCLEOTIDE SEQUENCE [LARGE SCALE GENOMIC DNA]</scope>
</reference>
<keyword evidence="2" id="KW-1185">Reference proteome</keyword>
<sequence>MPTPITVESAPVRTLATIAKQYSLRPANQSTAAALHAEAISIWEECRARGETLPQGNDLQCLLLIHRFASQLAAYNINIPDFLFLSVAEYEDAIQQATLFKDGG</sequence>
<dbReference type="Proteomes" id="UP000289486">
    <property type="component" value="Segment"/>
</dbReference>
<evidence type="ECO:0000313" key="2">
    <source>
        <dbReference type="Proteomes" id="UP000289486"/>
    </source>
</evidence>